<dbReference type="AlphaFoldDB" id="A0A8K0S1P7"/>
<keyword evidence="2" id="KW-1185">Reference proteome</keyword>
<dbReference type="OrthoDB" id="4364812at2759"/>
<gene>
    <name evidence="1" type="ORF">BKA59DRAFT_491963</name>
</gene>
<organism evidence="1 2">
    <name type="scientific">Fusarium tricinctum</name>
    <dbReference type="NCBI Taxonomy" id="61284"/>
    <lineage>
        <taxon>Eukaryota</taxon>
        <taxon>Fungi</taxon>
        <taxon>Dikarya</taxon>
        <taxon>Ascomycota</taxon>
        <taxon>Pezizomycotina</taxon>
        <taxon>Sordariomycetes</taxon>
        <taxon>Hypocreomycetidae</taxon>
        <taxon>Hypocreales</taxon>
        <taxon>Nectriaceae</taxon>
        <taxon>Fusarium</taxon>
        <taxon>Fusarium tricinctum species complex</taxon>
    </lineage>
</organism>
<evidence type="ECO:0000313" key="2">
    <source>
        <dbReference type="Proteomes" id="UP000813427"/>
    </source>
</evidence>
<reference evidence="1" key="1">
    <citation type="journal article" date="2021" name="Nat. Commun.">
        <title>Genetic determinants of endophytism in the Arabidopsis root mycobiome.</title>
        <authorList>
            <person name="Mesny F."/>
            <person name="Miyauchi S."/>
            <person name="Thiergart T."/>
            <person name="Pickel B."/>
            <person name="Atanasova L."/>
            <person name="Karlsson M."/>
            <person name="Huettel B."/>
            <person name="Barry K.W."/>
            <person name="Haridas S."/>
            <person name="Chen C."/>
            <person name="Bauer D."/>
            <person name="Andreopoulos W."/>
            <person name="Pangilinan J."/>
            <person name="LaButti K."/>
            <person name="Riley R."/>
            <person name="Lipzen A."/>
            <person name="Clum A."/>
            <person name="Drula E."/>
            <person name="Henrissat B."/>
            <person name="Kohler A."/>
            <person name="Grigoriev I.V."/>
            <person name="Martin F.M."/>
            <person name="Hacquard S."/>
        </authorList>
    </citation>
    <scope>NUCLEOTIDE SEQUENCE</scope>
    <source>
        <strain evidence="1">MPI-SDFR-AT-0068</strain>
    </source>
</reference>
<name>A0A8K0S1P7_9HYPO</name>
<sequence length="287" mass="32845">MSTPKEEVSPAWGSLPVEQCLLARWDSTSQLSVTLQRNQLVQEFLKEDGISPFTSTFSDASLSTDMQNLIDTVLVPWRPQKLRRIADKYARDLAFDSIVVLRTYYGGVGDDDKMNRWVYDAAESFEESNPGQGLFGELEDRCWQVLDDALLFDTGSDKWESVYGVLPELATPALRRNFSQHVVDFVKEEISAILETREPGEEDYEDAISAVAVQGCWLLVLYEETFRDEEMLLIAINPDEMENLPHYRLRGSIRESDYWTDAAVWKKYKSHGEVMRAVLPLIKAELE</sequence>
<evidence type="ECO:0000313" key="1">
    <source>
        <dbReference type="EMBL" id="KAH7251480.1"/>
    </source>
</evidence>
<dbReference type="EMBL" id="JAGPXF010000003">
    <property type="protein sequence ID" value="KAH7251480.1"/>
    <property type="molecule type" value="Genomic_DNA"/>
</dbReference>
<comment type="caution">
    <text evidence="1">The sequence shown here is derived from an EMBL/GenBank/DDBJ whole genome shotgun (WGS) entry which is preliminary data.</text>
</comment>
<protein>
    <submittedName>
        <fullName evidence="1">Uncharacterized protein</fullName>
    </submittedName>
</protein>
<dbReference type="Proteomes" id="UP000813427">
    <property type="component" value="Unassembled WGS sequence"/>
</dbReference>
<proteinExistence type="predicted"/>
<accession>A0A8K0S1P7</accession>